<evidence type="ECO:0000259" key="4">
    <source>
        <dbReference type="PROSITE" id="PS50011"/>
    </source>
</evidence>
<evidence type="ECO:0000313" key="6">
    <source>
        <dbReference type="Proteomes" id="UP000000600"/>
    </source>
</evidence>
<dbReference type="PANTHER" id="PTHR44167">
    <property type="entry name" value="OVARIAN-SPECIFIC SERINE/THREONINE-PROTEIN KINASE LOK-RELATED"/>
    <property type="match status" value="1"/>
</dbReference>
<dbReference type="GO" id="GO:0005634">
    <property type="term" value="C:nucleus"/>
    <property type="evidence" value="ECO:0000318"/>
    <property type="project" value="GO_Central"/>
</dbReference>
<dbReference type="PROSITE" id="PS00107">
    <property type="entry name" value="PROTEIN_KINASE_ATP"/>
    <property type="match status" value="1"/>
</dbReference>
<dbReference type="eggNOG" id="KOG0599">
    <property type="taxonomic scope" value="Eukaryota"/>
</dbReference>
<dbReference type="Gene3D" id="1.10.510.10">
    <property type="entry name" value="Transferase(Phosphotransferase) domain 1"/>
    <property type="match status" value="1"/>
</dbReference>
<dbReference type="SMART" id="SM00220">
    <property type="entry name" value="S_TKc"/>
    <property type="match status" value="1"/>
</dbReference>
<dbReference type="EMBL" id="CT868385">
    <property type="protein sequence ID" value="CAK81047.1"/>
    <property type="molecule type" value="Genomic_DNA"/>
</dbReference>
<accession>A0DDD0</accession>
<organism evidence="5 6">
    <name type="scientific">Paramecium tetraurelia</name>
    <dbReference type="NCBI Taxonomy" id="5888"/>
    <lineage>
        <taxon>Eukaryota</taxon>
        <taxon>Sar</taxon>
        <taxon>Alveolata</taxon>
        <taxon>Ciliophora</taxon>
        <taxon>Intramacronucleata</taxon>
        <taxon>Oligohymenophorea</taxon>
        <taxon>Peniculida</taxon>
        <taxon>Parameciidae</taxon>
        <taxon>Paramecium</taxon>
    </lineage>
</organism>
<dbReference type="Pfam" id="PF00069">
    <property type="entry name" value="Pkinase"/>
    <property type="match status" value="1"/>
</dbReference>
<dbReference type="PROSITE" id="PS00108">
    <property type="entry name" value="PROTEIN_KINASE_ST"/>
    <property type="match status" value="1"/>
</dbReference>
<dbReference type="Proteomes" id="UP000000600">
    <property type="component" value="Unassembled WGS sequence"/>
</dbReference>
<feature type="binding site" evidence="3">
    <location>
        <position position="150"/>
    </location>
    <ligand>
        <name>ATP</name>
        <dbReference type="ChEBI" id="CHEBI:30616"/>
    </ligand>
</feature>
<dbReference type="OrthoDB" id="1668230at2759"/>
<dbReference type="InterPro" id="IPR017441">
    <property type="entry name" value="Protein_kinase_ATP_BS"/>
</dbReference>
<evidence type="ECO:0000256" key="2">
    <source>
        <dbReference type="ARBA" id="ARBA00022840"/>
    </source>
</evidence>
<dbReference type="FunFam" id="1.10.510.10:FF:000945">
    <property type="entry name" value="Uncharacterized protein"/>
    <property type="match status" value="1"/>
</dbReference>
<dbReference type="InParanoid" id="A0DDD0"/>
<reference evidence="5 6" key="1">
    <citation type="journal article" date="2006" name="Nature">
        <title>Global trends of whole-genome duplications revealed by the ciliate Paramecium tetraurelia.</title>
        <authorList>
            <consortium name="Genoscope"/>
            <person name="Aury J.-M."/>
            <person name="Jaillon O."/>
            <person name="Duret L."/>
            <person name="Noel B."/>
            <person name="Jubin C."/>
            <person name="Porcel B.M."/>
            <person name="Segurens B."/>
            <person name="Daubin V."/>
            <person name="Anthouard V."/>
            <person name="Aiach N."/>
            <person name="Arnaiz O."/>
            <person name="Billaut A."/>
            <person name="Beisson J."/>
            <person name="Blanc I."/>
            <person name="Bouhouche K."/>
            <person name="Camara F."/>
            <person name="Duharcourt S."/>
            <person name="Guigo R."/>
            <person name="Gogendeau D."/>
            <person name="Katinka M."/>
            <person name="Keller A.-M."/>
            <person name="Kissmehl R."/>
            <person name="Klotz C."/>
            <person name="Koll F."/>
            <person name="Le Moue A."/>
            <person name="Lepere C."/>
            <person name="Malinsky S."/>
            <person name="Nowacki M."/>
            <person name="Nowak J.K."/>
            <person name="Plattner H."/>
            <person name="Poulain J."/>
            <person name="Ruiz F."/>
            <person name="Serrano V."/>
            <person name="Zagulski M."/>
            <person name="Dessen P."/>
            <person name="Betermier M."/>
            <person name="Weissenbach J."/>
            <person name="Scarpelli C."/>
            <person name="Schachter V."/>
            <person name="Sperling L."/>
            <person name="Meyer E."/>
            <person name="Cohen J."/>
            <person name="Wincker P."/>
        </authorList>
    </citation>
    <scope>NUCLEOTIDE SEQUENCE [LARGE SCALE GENOMIC DNA]</scope>
    <source>
        <strain evidence="5 6">Stock d4-2</strain>
    </source>
</reference>
<dbReference type="HOGENOM" id="CLU_000288_177_2_1"/>
<name>A0DDD0_PARTE</name>
<dbReference type="InterPro" id="IPR008271">
    <property type="entry name" value="Ser/Thr_kinase_AS"/>
</dbReference>
<dbReference type="AlphaFoldDB" id="A0DDD0"/>
<dbReference type="PANTHER" id="PTHR44167:SF18">
    <property type="entry name" value="PROTEIN KINASE DOMAIN-CONTAINING PROTEIN"/>
    <property type="match status" value="1"/>
</dbReference>
<dbReference type="PROSITE" id="PS50011">
    <property type="entry name" value="PROTEIN_KINASE_DOM"/>
    <property type="match status" value="1"/>
</dbReference>
<evidence type="ECO:0000256" key="1">
    <source>
        <dbReference type="ARBA" id="ARBA00022741"/>
    </source>
</evidence>
<keyword evidence="6" id="KW-1185">Reference proteome</keyword>
<dbReference type="GO" id="GO:0004674">
    <property type="term" value="F:protein serine/threonine kinase activity"/>
    <property type="evidence" value="ECO:0000318"/>
    <property type="project" value="GO_Central"/>
</dbReference>
<gene>
    <name evidence="5" type="ORF">GSPATT00015906001</name>
</gene>
<keyword evidence="1 3" id="KW-0547">Nucleotide-binding</keyword>
<dbReference type="GO" id="GO:0005524">
    <property type="term" value="F:ATP binding"/>
    <property type="evidence" value="ECO:0007669"/>
    <property type="project" value="UniProtKB-UniRule"/>
</dbReference>
<dbReference type="OMA" id="AITIKYM"/>
<sequence>MKPQYDYSNVLFECILVRKHFISDVKYYCYILNGYMLMSRKVKDSSPKYVLPLQLANQVGWVVEKKDKQILFKAITIKYMEKYKDFVGSNSDLQKQQNKLSRLKEHLSNKVTFYKIADFYEAQYNLGKGSSAKVIQIKELGNEQSKLAAKAIDKSYLQKSESGMQAFLNEVNILNHLSKQSSCGPFIKLHETFEGDHTFYLILDLMQGRTLADELDILKLFPLKLVKVIMKQLLKGVKILHETNIIHRDLKPDNIMFRELDSYETLTIVDFGLSTFINVAKYQFPKCGTPGYVAPEILNLVDRQQKYDSVCDIFSCGCIFYKLLFGHSLFMGNTFNEVLGQNKKCNYTLDPSEMNSIPYEAQELLKRMLVKNPSERITAQQALESDFFNKPSSPLQSKKLKAFNVPNISSRNIFQPTTDGLQSEAESPFQRISQKCKNQVDFDVDIQENKCSSIQIRQLPSVKKPTCVRLEDSTIGSFYAKDPLSSFKKLKGTSQKQLNETKEIQVNQFDVEQMQRISLFNRKDDN</sequence>
<dbReference type="GO" id="GO:0005737">
    <property type="term" value="C:cytoplasm"/>
    <property type="evidence" value="ECO:0000318"/>
    <property type="project" value="GO_Central"/>
</dbReference>
<evidence type="ECO:0000313" key="5">
    <source>
        <dbReference type="EMBL" id="CAK81047.1"/>
    </source>
</evidence>
<proteinExistence type="predicted"/>
<protein>
    <recommendedName>
        <fullName evidence="4">Protein kinase domain-containing protein</fullName>
    </recommendedName>
</protein>
<dbReference type="Gene3D" id="3.30.200.20">
    <property type="entry name" value="Phosphorylase Kinase, domain 1"/>
    <property type="match status" value="1"/>
</dbReference>
<feature type="domain" description="Protein kinase" evidence="4">
    <location>
        <begin position="120"/>
        <end position="388"/>
    </location>
</feature>
<dbReference type="InterPro" id="IPR000719">
    <property type="entry name" value="Prot_kinase_dom"/>
</dbReference>
<dbReference type="GO" id="GO:0044773">
    <property type="term" value="P:mitotic DNA damage checkpoint signaling"/>
    <property type="evidence" value="ECO:0000318"/>
    <property type="project" value="GO_Central"/>
</dbReference>
<dbReference type="RefSeq" id="XP_001448444.1">
    <property type="nucleotide sequence ID" value="XM_001448407.2"/>
</dbReference>
<evidence type="ECO:0000256" key="3">
    <source>
        <dbReference type="PROSITE-ProRule" id="PRU10141"/>
    </source>
</evidence>
<dbReference type="InterPro" id="IPR011009">
    <property type="entry name" value="Kinase-like_dom_sf"/>
</dbReference>
<dbReference type="KEGG" id="ptm:GSPATT00015906001"/>
<dbReference type="GeneID" id="5034229"/>
<dbReference type="SUPFAM" id="SSF56112">
    <property type="entry name" value="Protein kinase-like (PK-like)"/>
    <property type="match status" value="1"/>
</dbReference>
<keyword evidence="2 3" id="KW-0067">ATP-binding</keyword>